<keyword evidence="2" id="KW-1185">Reference proteome</keyword>
<evidence type="ECO:0000313" key="1">
    <source>
        <dbReference type="EMBL" id="KAI4338287.1"/>
    </source>
</evidence>
<accession>A0ACB9NPY7</accession>
<gene>
    <name evidence="1" type="ORF">L6164_016629</name>
</gene>
<name>A0ACB9NPY7_BAUVA</name>
<organism evidence="1 2">
    <name type="scientific">Bauhinia variegata</name>
    <name type="common">Purple orchid tree</name>
    <name type="synonym">Phanera variegata</name>
    <dbReference type="NCBI Taxonomy" id="167791"/>
    <lineage>
        <taxon>Eukaryota</taxon>
        <taxon>Viridiplantae</taxon>
        <taxon>Streptophyta</taxon>
        <taxon>Embryophyta</taxon>
        <taxon>Tracheophyta</taxon>
        <taxon>Spermatophyta</taxon>
        <taxon>Magnoliopsida</taxon>
        <taxon>eudicotyledons</taxon>
        <taxon>Gunneridae</taxon>
        <taxon>Pentapetalae</taxon>
        <taxon>rosids</taxon>
        <taxon>fabids</taxon>
        <taxon>Fabales</taxon>
        <taxon>Fabaceae</taxon>
        <taxon>Cercidoideae</taxon>
        <taxon>Cercideae</taxon>
        <taxon>Bauhiniinae</taxon>
        <taxon>Bauhinia</taxon>
    </lineage>
</organism>
<dbReference type="Proteomes" id="UP000828941">
    <property type="component" value="Chromosome 6"/>
</dbReference>
<dbReference type="EMBL" id="CM039431">
    <property type="protein sequence ID" value="KAI4338287.1"/>
    <property type="molecule type" value="Genomic_DNA"/>
</dbReference>
<reference evidence="1 2" key="1">
    <citation type="journal article" date="2022" name="DNA Res.">
        <title>Chromosomal-level genome assembly of the orchid tree Bauhinia variegata (Leguminosae; Cercidoideae) supports the allotetraploid origin hypothesis of Bauhinia.</title>
        <authorList>
            <person name="Zhong Y."/>
            <person name="Chen Y."/>
            <person name="Zheng D."/>
            <person name="Pang J."/>
            <person name="Liu Y."/>
            <person name="Luo S."/>
            <person name="Meng S."/>
            <person name="Qian L."/>
            <person name="Wei D."/>
            <person name="Dai S."/>
            <person name="Zhou R."/>
        </authorList>
    </citation>
    <scope>NUCLEOTIDE SEQUENCE [LARGE SCALE GENOMIC DNA]</scope>
    <source>
        <strain evidence="1">BV-YZ2020</strain>
    </source>
</reference>
<protein>
    <submittedName>
        <fullName evidence="1">Uncharacterized protein</fullName>
    </submittedName>
</protein>
<proteinExistence type="predicted"/>
<sequence length="282" mass="30657">MGKKRGGAKGISNSTSGFHISLREEATGKVQRKAGTNVKSILKLEHLKKLALWASDEASIPNLAAFYGHYLATVGEAIGEPPDPSLVTCQRCETILHPGLNCTVRIEKNRAKAKHRRKKAVNVAQKNHVVYKCHFCSHQNLKRGTLKGYMKGICPSEEKSSKPRQALTQESAGSEKDIRNVVNETDELALQTVTSDNPIDDGPATPSVTSVTALSEGQKSQKRKRNRSASKKGNEPANIPAQVAGANATSASGKRRKSWTSLKEIAQGSEHGNRKLKIPFFL</sequence>
<comment type="caution">
    <text evidence="1">The sequence shown here is derived from an EMBL/GenBank/DDBJ whole genome shotgun (WGS) entry which is preliminary data.</text>
</comment>
<evidence type="ECO:0000313" key="2">
    <source>
        <dbReference type="Proteomes" id="UP000828941"/>
    </source>
</evidence>